<dbReference type="Pfam" id="PF12146">
    <property type="entry name" value="Hydrolase_4"/>
    <property type="match status" value="1"/>
</dbReference>
<feature type="domain" description="Serine aminopeptidase S33" evidence="1">
    <location>
        <begin position="38"/>
        <end position="146"/>
    </location>
</feature>
<dbReference type="PANTHER" id="PTHR43265:SF1">
    <property type="entry name" value="ESTERASE ESTD"/>
    <property type="match status" value="1"/>
</dbReference>
<comment type="caution">
    <text evidence="2">The sequence shown here is derived from an EMBL/GenBank/DDBJ whole genome shotgun (WGS) entry which is preliminary data.</text>
</comment>
<name>A0ABT8G0B5_9MICO</name>
<dbReference type="Proteomes" id="UP001172738">
    <property type="component" value="Unassembled WGS sequence"/>
</dbReference>
<dbReference type="Gene3D" id="3.40.50.1820">
    <property type="entry name" value="alpha/beta hydrolase"/>
    <property type="match status" value="1"/>
</dbReference>
<evidence type="ECO:0000313" key="3">
    <source>
        <dbReference type="Proteomes" id="UP001172738"/>
    </source>
</evidence>
<keyword evidence="3" id="KW-1185">Reference proteome</keyword>
<keyword evidence="2" id="KW-0378">Hydrolase</keyword>
<dbReference type="SUPFAM" id="SSF53474">
    <property type="entry name" value="alpha/beta-Hydrolases"/>
    <property type="match status" value="1"/>
</dbReference>
<proteinExistence type="predicted"/>
<dbReference type="EMBL" id="JAUHPV010000003">
    <property type="protein sequence ID" value="MDN4472586.1"/>
    <property type="molecule type" value="Genomic_DNA"/>
</dbReference>
<reference evidence="2" key="1">
    <citation type="submission" date="2023-06" db="EMBL/GenBank/DDBJ databases">
        <title>SYSU T00b26.</title>
        <authorList>
            <person name="Gao L."/>
            <person name="Fang B.-Z."/>
            <person name="Li W.-J."/>
        </authorList>
    </citation>
    <scope>NUCLEOTIDE SEQUENCE</scope>
    <source>
        <strain evidence="2">SYSU T00b26</strain>
    </source>
</reference>
<dbReference type="InterPro" id="IPR029058">
    <property type="entry name" value="AB_hydrolase_fold"/>
</dbReference>
<protein>
    <submittedName>
        <fullName evidence="2">Alpha/beta fold hydrolase</fullName>
    </submittedName>
</protein>
<gene>
    <name evidence="2" type="ORF">QQX04_06225</name>
</gene>
<dbReference type="InterPro" id="IPR022742">
    <property type="entry name" value="Hydrolase_4"/>
</dbReference>
<evidence type="ECO:0000259" key="1">
    <source>
        <dbReference type="Pfam" id="PF12146"/>
    </source>
</evidence>
<dbReference type="PANTHER" id="PTHR43265">
    <property type="entry name" value="ESTERASE ESTD"/>
    <property type="match status" value="1"/>
</dbReference>
<accession>A0ABT8G0B5</accession>
<dbReference type="GO" id="GO:0016787">
    <property type="term" value="F:hydrolase activity"/>
    <property type="evidence" value="ECO:0007669"/>
    <property type="project" value="UniProtKB-KW"/>
</dbReference>
<organism evidence="2 3">
    <name type="scientific">Demequina zhanjiangensis</name>
    <dbReference type="NCBI Taxonomy" id="3051659"/>
    <lineage>
        <taxon>Bacteria</taxon>
        <taxon>Bacillati</taxon>
        <taxon>Actinomycetota</taxon>
        <taxon>Actinomycetes</taxon>
        <taxon>Micrococcales</taxon>
        <taxon>Demequinaceae</taxon>
        <taxon>Demequina</taxon>
    </lineage>
</organism>
<dbReference type="RefSeq" id="WP_301127282.1">
    <property type="nucleotide sequence ID" value="NZ_JAUHPV010000003.1"/>
</dbReference>
<evidence type="ECO:0000313" key="2">
    <source>
        <dbReference type="EMBL" id="MDN4472586.1"/>
    </source>
</evidence>
<dbReference type="InterPro" id="IPR053145">
    <property type="entry name" value="AB_hydrolase_Est10"/>
</dbReference>
<sequence length="260" mass="27576">MSGWGRMHPRIDPIRHGEVSLAARWRLPAAADDGQVPLVILMHGLLDSMEAPVIRALADSLAERGIASLRFDFHGHGRSSGRFEDMTVPAEVDDALTVLDLAQSDARFSTISVVGHSQGGVVASLLGGRVGDRIASMVLLAPPHGVAGAALRGDILGNRFDPTDPPDSLVLHPWGGARLGREYLVTTQSLDIDAALARFPGPVCIIQGTRDEIVDPGSAEAYAAVAQDAEVHMVSGQDHEFLAGPKWIAEIAADFLARHA</sequence>